<dbReference type="GO" id="GO:0051301">
    <property type="term" value="P:cell division"/>
    <property type="evidence" value="ECO:0007669"/>
    <property type="project" value="UniProtKB-KW"/>
</dbReference>
<dbReference type="GO" id="GO:0010997">
    <property type="term" value="F:anaphase-promoting complex binding"/>
    <property type="evidence" value="ECO:0007669"/>
    <property type="project" value="InterPro"/>
</dbReference>
<dbReference type="STRING" id="40148.A0A0D9ZQ54"/>
<dbReference type="InterPro" id="IPR003495">
    <property type="entry name" value="CobW/HypB/UreG_nucleotide-bd"/>
</dbReference>
<evidence type="ECO:0000256" key="6">
    <source>
        <dbReference type="ARBA" id="ARBA00022776"/>
    </source>
</evidence>
<dbReference type="CDD" id="cd03112">
    <property type="entry name" value="CobW-like"/>
    <property type="match status" value="1"/>
</dbReference>
<dbReference type="GO" id="GO:0031145">
    <property type="term" value="P:anaphase-promoting complex-dependent catabolic process"/>
    <property type="evidence" value="ECO:0007669"/>
    <property type="project" value="TreeGrafter"/>
</dbReference>
<evidence type="ECO:0000256" key="1">
    <source>
        <dbReference type="ARBA" id="ARBA00006445"/>
    </source>
</evidence>
<dbReference type="SUPFAM" id="SSF50998">
    <property type="entry name" value="Quinoprotein alcohol dehydrogenase-like"/>
    <property type="match status" value="1"/>
</dbReference>
<organism evidence="15">
    <name type="scientific">Oryza glumipatula</name>
    <dbReference type="NCBI Taxonomy" id="40148"/>
    <lineage>
        <taxon>Eukaryota</taxon>
        <taxon>Viridiplantae</taxon>
        <taxon>Streptophyta</taxon>
        <taxon>Embryophyta</taxon>
        <taxon>Tracheophyta</taxon>
        <taxon>Spermatophyta</taxon>
        <taxon>Magnoliopsida</taxon>
        <taxon>Liliopsida</taxon>
        <taxon>Poales</taxon>
        <taxon>Poaceae</taxon>
        <taxon>BOP clade</taxon>
        <taxon>Oryzoideae</taxon>
        <taxon>Oryzeae</taxon>
        <taxon>Oryzinae</taxon>
        <taxon>Oryza</taxon>
    </lineage>
</organism>
<dbReference type="GO" id="GO:0016787">
    <property type="term" value="F:hydrolase activity"/>
    <property type="evidence" value="ECO:0007669"/>
    <property type="project" value="UniProtKB-KW"/>
</dbReference>
<evidence type="ECO:0000256" key="12">
    <source>
        <dbReference type="ARBA" id="ARBA00049117"/>
    </source>
</evidence>
<dbReference type="GO" id="GO:0000166">
    <property type="term" value="F:nucleotide binding"/>
    <property type="evidence" value="ECO:0007669"/>
    <property type="project" value="UniProtKB-KW"/>
</dbReference>
<reference evidence="15" key="1">
    <citation type="submission" date="2015-04" db="UniProtKB">
        <authorList>
            <consortium name="EnsemblPlants"/>
        </authorList>
    </citation>
    <scope>IDENTIFICATION</scope>
</reference>
<dbReference type="PROSITE" id="PS50294">
    <property type="entry name" value="WD_REPEATS_REGION"/>
    <property type="match status" value="3"/>
</dbReference>
<keyword evidence="2 13" id="KW-0853">WD repeat</keyword>
<dbReference type="Pfam" id="PF24807">
    <property type="entry name" value="WD40_CDC20-Fz"/>
    <property type="match status" value="1"/>
</dbReference>
<dbReference type="Pfam" id="PF07683">
    <property type="entry name" value="CobW_C"/>
    <property type="match status" value="1"/>
</dbReference>
<comment type="similarity">
    <text evidence="1">Belongs to the WD repeat CDC20/Fizzy family.</text>
</comment>
<dbReference type="InterPro" id="IPR056150">
    <property type="entry name" value="WD40_CDC20-Fz"/>
</dbReference>
<proteinExistence type="inferred from homology"/>
<evidence type="ECO:0000256" key="3">
    <source>
        <dbReference type="ARBA" id="ARBA00022618"/>
    </source>
</evidence>
<evidence type="ECO:0000256" key="9">
    <source>
        <dbReference type="ARBA" id="ARBA00023306"/>
    </source>
</evidence>
<keyword evidence="7" id="KW-0378">Hydrolase</keyword>
<feature type="repeat" description="WD" evidence="13">
    <location>
        <begin position="520"/>
        <end position="561"/>
    </location>
</feature>
<evidence type="ECO:0000256" key="10">
    <source>
        <dbReference type="ARBA" id="ARBA00023425"/>
    </source>
</evidence>
<dbReference type="Proteomes" id="UP000026961">
    <property type="component" value="Chromosome 4"/>
</dbReference>
<dbReference type="InterPro" id="IPR015943">
    <property type="entry name" value="WD40/YVTN_repeat-like_dom_sf"/>
</dbReference>
<dbReference type="Pfam" id="PF02492">
    <property type="entry name" value="cobW"/>
    <property type="match status" value="2"/>
</dbReference>
<comment type="catalytic activity">
    <reaction evidence="12">
        <text>GTP + H2O = GDP + phosphate + H(+)</text>
        <dbReference type="Rhea" id="RHEA:19669"/>
        <dbReference type="ChEBI" id="CHEBI:15377"/>
        <dbReference type="ChEBI" id="CHEBI:15378"/>
        <dbReference type="ChEBI" id="CHEBI:37565"/>
        <dbReference type="ChEBI" id="CHEBI:43474"/>
        <dbReference type="ChEBI" id="CHEBI:58189"/>
    </reaction>
    <physiologicalReaction direction="left-to-right" evidence="12">
        <dbReference type="Rhea" id="RHEA:19670"/>
    </physiologicalReaction>
</comment>
<dbReference type="AlphaFoldDB" id="A0A0D9ZQ54"/>
<evidence type="ECO:0000256" key="5">
    <source>
        <dbReference type="ARBA" id="ARBA00022741"/>
    </source>
</evidence>
<evidence type="ECO:0000256" key="8">
    <source>
        <dbReference type="ARBA" id="ARBA00023186"/>
    </source>
</evidence>
<keyword evidence="16" id="KW-1185">Reference proteome</keyword>
<dbReference type="InterPro" id="IPR027417">
    <property type="entry name" value="P-loop_NTPase"/>
</dbReference>
<dbReference type="PROSITE" id="PS00678">
    <property type="entry name" value="WD_REPEATS_1"/>
    <property type="match status" value="2"/>
</dbReference>
<dbReference type="Gene3D" id="3.30.1220.10">
    <property type="entry name" value="CobW-like, C-terminal domain"/>
    <property type="match status" value="1"/>
</dbReference>
<feature type="domain" description="CobW C-terminal" evidence="14">
    <location>
        <begin position="271"/>
        <end position="365"/>
    </location>
</feature>
<keyword evidence="6" id="KW-0498">Mitosis</keyword>
<comment type="similarity">
    <text evidence="11">Belongs to the SIMIBI class G3E GTPase family. ZNG1 subfamily.</text>
</comment>
<evidence type="ECO:0000259" key="14">
    <source>
        <dbReference type="SMART" id="SM00833"/>
    </source>
</evidence>
<evidence type="ECO:0000256" key="13">
    <source>
        <dbReference type="PROSITE-ProRule" id="PRU00221"/>
    </source>
</evidence>
<dbReference type="GO" id="GO:0005680">
    <property type="term" value="C:anaphase-promoting complex"/>
    <property type="evidence" value="ECO:0007669"/>
    <property type="project" value="TreeGrafter"/>
</dbReference>
<dbReference type="SMART" id="SM00833">
    <property type="entry name" value="CobW_C"/>
    <property type="match status" value="1"/>
</dbReference>
<keyword evidence="5" id="KW-0547">Nucleotide-binding</keyword>
<dbReference type="InterPro" id="IPR011047">
    <property type="entry name" value="Quinoprotein_ADH-like_sf"/>
</dbReference>
<evidence type="ECO:0000313" key="16">
    <source>
        <dbReference type="Proteomes" id="UP000026961"/>
    </source>
</evidence>
<dbReference type="InterPro" id="IPR011629">
    <property type="entry name" value="CobW-like_C"/>
</dbReference>
<protein>
    <recommendedName>
        <fullName evidence="14">CobW C-terminal domain-containing protein</fullName>
    </recommendedName>
</protein>
<dbReference type="SMART" id="SM00320">
    <property type="entry name" value="WD40"/>
    <property type="match status" value="6"/>
</dbReference>
<feature type="repeat" description="WD" evidence="13">
    <location>
        <begin position="604"/>
        <end position="645"/>
    </location>
</feature>
<dbReference type="PANTHER" id="PTHR19918:SF8">
    <property type="entry name" value="FI02843P"/>
    <property type="match status" value="1"/>
</dbReference>
<dbReference type="Gramene" id="OGLUM04G23930.1">
    <property type="protein sequence ID" value="OGLUM04G23930.1"/>
    <property type="gene ID" value="OGLUM04G23930"/>
</dbReference>
<keyword evidence="3" id="KW-0132">Cell division</keyword>
<evidence type="ECO:0000256" key="4">
    <source>
        <dbReference type="ARBA" id="ARBA00022737"/>
    </source>
</evidence>
<reference evidence="15" key="2">
    <citation type="submission" date="2018-05" db="EMBL/GenBank/DDBJ databases">
        <title>OgluRS3 (Oryza glumaepatula Reference Sequence Version 3).</title>
        <authorList>
            <person name="Zhang J."/>
            <person name="Kudrna D."/>
            <person name="Lee S."/>
            <person name="Talag J."/>
            <person name="Welchert J."/>
            <person name="Wing R.A."/>
        </authorList>
    </citation>
    <scope>NUCLEOTIDE SEQUENCE [LARGE SCALE GENOMIC DNA]</scope>
</reference>
<comment type="function">
    <text evidence="10">Component of the anaphase promoting complex/cyclosome (APC/C), a cell cycle-regulated E3 ubiquitin-protein ligase complex that controls progression through mitosis and the G1 phase of the cell cycle.</text>
</comment>
<accession>A0A0D9ZQ54</accession>
<dbReference type="InterPro" id="IPR033010">
    <property type="entry name" value="Cdc20/Fizzy"/>
</dbReference>
<dbReference type="InterPro" id="IPR001680">
    <property type="entry name" value="WD40_rpt"/>
</dbReference>
<dbReference type="PANTHER" id="PTHR19918">
    <property type="entry name" value="CELL DIVISION CYCLE 20 CDC20 FIZZY -RELATED"/>
    <property type="match status" value="1"/>
</dbReference>
<dbReference type="GO" id="GO:1990757">
    <property type="term" value="F:ubiquitin ligase activator activity"/>
    <property type="evidence" value="ECO:0007669"/>
    <property type="project" value="TreeGrafter"/>
</dbReference>
<dbReference type="HOGENOM" id="CLU_019001_0_0_1"/>
<dbReference type="PROSITE" id="PS50082">
    <property type="entry name" value="WD_REPEATS_2"/>
    <property type="match status" value="3"/>
</dbReference>
<dbReference type="CDD" id="cd00200">
    <property type="entry name" value="WD40"/>
    <property type="match status" value="1"/>
</dbReference>
<dbReference type="eggNOG" id="KOG0305">
    <property type="taxonomic scope" value="Eukaryota"/>
</dbReference>
<dbReference type="Gene3D" id="2.130.10.10">
    <property type="entry name" value="YVTN repeat-like/Quinoprotein amine dehydrogenase"/>
    <property type="match status" value="1"/>
</dbReference>
<dbReference type="EnsemblPlants" id="OGLUM04G23930.1">
    <property type="protein sequence ID" value="OGLUM04G23930.1"/>
    <property type="gene ID" value="OGLUM04G23930"/>
</dbReference>
<dbReference type="SUPFAM" id="SSF52540">
    <property type="entry name" value="P-loop containing nucleoside triphosphate hydrolases"/>
    <property type="match status" value="1"/>
</dbReference>
<evidence type="ECO:0000256" key="11">
    <source>
        <dbReference type="ARBA" id="ARBA00034320"/>
    </source>
</evidence>
<dbReference type="GO" id="GO:1905786">
    <property type="term" value="P:positive regulation of anaphase-promoting complex-dependent catabolic process"/>
    <property type="evidence" value="ECO:0007669"/>
    <property type="project" value="TreeGrafter"/>
</dbReference>
<dbReference type="eggNOG" id="KOG2743">
    <property type="taxonomic scope" value="Eukaryota"/>
</dbReference>
<dbReference type="SUPFAM" id="SSF90002">
    <property type="entry name" value="Hypothetical protein YjiA, C-terminal domain"/>
    <property type="match status" value="1"/>
</dbReference>
<dbReference type="InterPro" id="IPR019775">
    <property type="entry name" value="WD40_repeat_CS"/>
</dbReference>
<evidence type="ECO:0000256" key="2">
    <source>
        <dbReference type="ARBA" id="ARBA00022574"/>
    </source>
</evidence>
<keyword evidence="8" id="KW-0143">Chaperone</keyword>
<keyword evidence="4" id="KW-0677">Repeat</keyword>
<evidence type="ECO:0000313" key="15">
    <source>
        <dbReference type="EnsemblPlants" id="OGLUM04G23930.1"/>
    </source>
</evidence>
<keyword evidence="9" id="KW-0131">Cell cycle</keyword>
<sequence length="804" mass="88597">MAAAAARLLERATRTAASCSSALLRSPLDSFSGRFPSFRSPLLRPAPAPSTVFPRGLSDTAFDAQALDTRVPATVITGFLGSGKTTLLNHILTSQHGKRIAVIENEVHDFSMPDRVNAINPGLAKPGPVIETFCSDELVSRYVKLDGVVTMVDCKHAMKHLNEVKARWVVNEAVEQVAYADRIILNKTDLVDNAELEVLINKIKLINGMAQMRKTKFGDVDMDFVLGIGGYDLDRIESEVQLHERKETGHCHAGEEHGHQHHHGHVHDSAVSSVSIVSEGVLDLDEVNDWLERLVEEKGEDLYRLKGVISVNESTGRFVFQGVHSMLEGCPAKPWESDEKRVNKLVFIGRNLDEAALRKAFKGCLLFALDLIGEEQPGDRFIPDRSAMDMDMAQYLLTEPRKDKENAAASPAKEAYRKLLAEKILNNRTRILSFRNKPPEPESILTELRADAASIQAKPAKQRRYIPQSAERTLDAPELVDDYYLNLLDWGSSNVLSIALGNSVYLWDATNSSTSELVTVDEDNGPVTSVSWAPDGRHIAVGLNSSDVQLWDTSSNRLLRTMRGVHDSRVGSLAWNNNILTTGGMDGKIVNNDVRIRNHVVQTYQGHQQEVCGLKWSGSGQQLASGGNDNLLHIWDVSMASSMPSAGRTQWLHRLEDHLAAVKALAWCPFQSNLLASGGGGSDRCIKFWNTHTGACLNSIDTGSQVCSLVWNKNERELLSSHGFAQNQLTLWKYPSMVKMAELTGHTSRVLFTAQSPDGLTVASAAADETLRFWNVFGAPEAPKTATKGSHTGMFNNSNHIHIR</sequence>
<name>A0A0D9ZQ54_9ORYZ</name>
<evidence type="ECO:0000256" key="7">
    <source>
        <dbReference type="ARBA" id="ARBA00022801"/>
    </source>
</evidence>
<feature type="repeat" description="WD" evidence="13">
    <location>
        <begin position="743"/>
        <end position="776"/>
    </location>
</feature>
<dbReference type="InterPro" id="IPR036627">
    <property type="entry name" value="CobW-likC_sf"/>
</dbReference>
<dbReference type="Gene3D" id="3.40.50.300">
    <property type="entry name" value="P-loop containing nucleotide triphosphate hydrolases"/>
    <property type="match status" value="2"/>
</dbReference>